<dbReference type="Proteomes" id="UP000316471">
    <property type="component" value="Unassembled WGS sequence"/>
</dbReference>
<gene>
    <name evidence="1" type="ORF">IP93_00300</name>
</gene>
<dbReference type="AlphaFoldDB" id="A0A562M2Z0"/>
<name>A0A562M2Z0_9GAMM</name>
<accession>A0A562M2Z0</accession>
<sequence>MLRVDRDAMMTGRGVHDGSRVRLPGFVDMPDMPEHGIVMPPGPAFAAATVADPDVNG</sequence>
<dbReference type="EMBL" id="VLKP01000001">
    <property type="protein sequence ID" value="TWI14304.1"/>
    <property type="molecule type" value="Genomic_DNA"/>
</dbReference>
<protein>
    <submittedName>
        <fullName evidence="1">Uncharacterized protein</fullName>
    </submittedName>
</protein>
<keyword evidence="2" id="KW-1185">Reference proteome</keyword>
<evidence type="ECO:0000313" key="2">
    <source>
        <dbReference type="Proteomes" id="UP000316471"/>
    </source>
</evidence>
<reference evidence="1 2" key="1">
    <citation type="journal article" date="2015" name="Stand. Genomic Sci.">
        <title>Genomic Encyclopedia of Bacterial and Archaeal Type Strains, Phase III: the genomes of soil and plant-associated and newly described type strains.</title>
        <authorList>
            <person name="Whitman W.B."/>
            <person name="Woyke T."/>
            <person name="Klenk H.P."/>
            <person name="Zhou Y."/>
            <person name="Lilburn T.G."/>
            <person name="Beck B.J."/>
            <person name="De Vos P."/>
            <person name="Vandamme P."/>
            <person name="Eisen J.A."/>
            <person name="Garrity G."/>
            <person name="Hugenholtz P."/>
            <person name="Kyrpides N.C."/>
        </authorList>
    </citation>
    <scope>NUCLEOTIDE SEQUENCE [LARGE SCALE GENOMIC DNA]</scope>
    <source>
        <strain evidence="1 2">CGMCC 1.10136</strain>
    </source>
</reference>
<comment type="caution">
    <text evidence="1">The sequence shown here is derived from an EMBL/GenBank/DDBJ whole genome shotgun (WGS) entry which is preliminary data.</text>
</comment>
<organism evidence="1 2">
    <name type="scientific">Aerolutibacter ruishenii</name>
    <dbReference type="NCBI Taxonomy" id="686800"/>
    <lineage>
        <taxon>Bacteria</taxon>
        <taxon>Pseudomonadati</taxon>
        <taxon>Pseudomonadota</taxon>
        <taxon>Gammaproteobacteria</taxon>
        <taxon>Lysobacterales</taxon>
        <taxon>Lysobacteraceae</taxon>
        <taxon>Aerolutibacter</taxon>
    </lineage>
</organism>
<proteinExistence type="predicted"/>
<evidence type="ECO:0000313" key="1">
    <source>
        <dbReference type="EMBL" id="TWI14304.1"/>
    </source>
</evidence>